<proteinExistence type="predicted"/>
<evidence type="ECO:0000256" key="1">
    <source>
        <dbReference type="SAM" id="Phobius"/>
    </source>
</evidence>
<accession>A0A7E4VVQ7</accession>
<protein>
    <submittedName>
        <fullName evidence="3">Nematode cuticle collagen N-terminal domain-containing protein</fullName>
    </submittedName>
</protein>
<evidence type="ECO:0000313" key="2">
    <source>
        <dbReference type="Proteomes" id="UP000492821"/>
    </source>
</evidence>
<sequence>MGLDLPADTTGNDWYPLPLGVFQIILMAAGGVFTISGVIGACISCYFEHILAPEVTEQAKRLHDCQINYPRCSIASQEQGLKIITPWKEYFTRDEKPFVAPQPLP</sequence>
<organism evidence="2 3">
    <name type="scientific">Panagrellus redivivus</name>
    <name type="common">Microworm</name>
    <dbReference type="NCBI Taxonomy" id="6233"/>
    <lineage>
        <taxon>Eukaryota</taxon>
        <taxon>Metazoa</taxon>
        <taxon>Ecdysozoa</taxon>
        <taxon>Nematoda</taxon>
        <taxon>Chromadorea</taxon>
        <taxon>Rhabditida</taxon>
        <taxon>Tylenchina</taxon>
        <taxon>Panagrolaimomorpha</taxon>
        <taxon>Panagrolaimoidea</taxon>
        <taxon>Panagrolaimidae</taxon>
        <taxon>Panagrellus</taxon>
    </lineage>
</organism>
<reference evidence="2" key="1">
    <citation type="journal article" date="2013" name="Genetics">
        <title>The draft genome and transcriptome of Panagrellus redivivus are shaped by the harsh demands of a free-living lifestyle.</title>
        <authorList>
            <person name="Srinivasan J."/>
            <person name="Dillman A.R."/>
            <person name="Macchietto M.G."/>
            <person name="Heikkinen L."/>
            <person name="Lakso M."/>
            <person name="Fracchia K.M."/>
            <person name="Antoshechkin I."/>
            <person name="Mortazavi A."/>
            <person name="Wong G."/>
            <person name="Sternberg P.W."/>
        </authorList>
    </citation>
    <scope>NUCLEOTIDE SEQUENCE [LARGE SCALE GENOMIC DNA]</scope>
    <source>
        <strain evidence="2">MT8872</strain>
    </source>
</reference>
<evidence type="ECO:0000313" key="3">
    <source>
        <dbReference type="WBParaSite" id="Pan_g3863.t1"/>
    </source>
</evidence>
<keyword evidence="1" id="KW-0472">Membrane</keyword>
<keyword evidence="1" id="KW-0812">Transmembrane</keyword>
<dbReference type="AlphaFoldDB" id="A0A7E4VVQ7"/>
<keyword evidence="1" id="KW-1133">Transmembrane helix</keyword>
<keyword evidence="2" id="KW-1185">Reference proteome</keyword>
<dbReference type="WBParaSite" id="Pan_g3863.t1">
    <property type="protein sequence ID" value="Pan_g3863.t1"/>
    <property type="gene ID" value="Pan_g3863"/>
</dbReference>
<name>A0A7E4VVQ7_PANRE</name>
<reference evidence="3" key="2">
    <citation type="submission" date="2020-10" db="UniProtKB">
        <authorList>
            <consortium name="WormBaseParasite"/>
        </authorList>
    </citation>
    <scope>IDENTIFICATION</scope>
</reference>
<dbReference type="Proteomes" id="UP000492821">
    <property type="component" value="Unassembled WGS sequence"/>
</dbReference>
<feature type="transmembrane region" description="Helical" evidence="1">
    <location>
        <begin position="20"/>
        <end position="47"/>
    </location>
</feature>